<feature type="domain" description="Pyruvate/ketoisovalerate oxidoreductase catalytic" evidence="2">
    <location>
        <begin position="11"/>
        <end position="186"/>
    </location>
</feature>
<name>A0A238XSH4_9FLAO</name>
<dbReference type="InterPro" id="IPR019752">
    <property type="entry name" value="Pyrv/ketoisovalerate_OxRed_cat"/>
</dbReference>
<dbReference type="SUPFAM" id="SSF53323">
    <property type="entry name" value="Pyruvate-ferredoxin oxidoreductase, PFOR, domain III"/>
    <property type="match status" value="1"/>
</dbReference>
<dbReference type="PANTHER" id="PTHR43854">
    <property type="entry name" value="INDOLEPYRUVATE OXIDOREDUCTASE SUBUNIT IORB"/>
    <property type="match status" value="1"/>
</dbReference>
<organism evidence="3 4">
    <name type="scientific">Lutibacter flavus</name>
    <dbReference type="NCBI Taxonomy" id="691689"/>
    <lineage>
        <taxon>Bacteria</taxon>
        <taxon>Pseudomonadati</taxon>
        <taxon>Bacteroidota</taxon>
        <taxon>Flavobacteriia</taxon>
        <taxon>Flavobacteriales</taxon>
        <taxon>Flavobacteriaceae</taxon>
        <taxon>Lutibacter</taxon>
    </lineage>
</organism>
<gene>
    <name evidence="3" type="ORF">SAMN04488111_2091</name>
</gene>
<sequence length="196" mass="21441">MKTNIILAGVGGQGILTIAAVLDTAALDCNLNIKQSEVHGMSQRGGAVQSHVRISDKEIFSDLIPQGKADIIISVEPMELLRYLPYLKKGGFLVTDLNPFINITNYPELKELYNEIKSHKNTILIDAKKMAKEIGNSKATNIILLGAASSLIPLSDESLQKAIKTLFERKGERIVIKNLEAFEKGKEIAAEIVSLN</sequence>
<dbReference type="InterPro" id="IPR002869">
    <property type="entry name" value="Pyrv_flavodox_OxRed_cen"/>
</dbReference>
<keyword evidence="3" id="KW-0670">Pyruvate</keyword>
<evidence type="ECO:0000313" key="4">
    <source>
        <dbReference type="Proteomes" id="UP000198412"/>
    </source>
</evidence>
<dbReference type="Gene3D" id="3.40.920.10">
    <property type="entry name" value="Pyruvate-ferredoxin oxidoreductase, PFOR, domain III"/>
    <property type="match status" value="1"/>
</dbReference>
<dbReference type="NCBIfam" id="NF005324">
    <property type="entry name" value="PRK06853.1-4"/>
    <property type="match status" value="1"/>
</dbReference>
<dbReference type="AlphaFoldDB" id="A0A238XSH4"/>
<dbReference type="RefSeq" id="WP_089378381.1">
    <property type="nucleotide sequence ID" value="NZ_FZNX01000003.1"/>
</dbReference>
<proteinExistence type="predicted"/>
<evidence type="ECO:0000259" key="2">
    <source>
        <dbReference type="Pfam" id="PF01558"/>
    </source>
</evidence>
<dbReference type="Proteomes" id="UP000198412">
    <property type="component" value="Unassembled WGS sequence"/>
</dbReference>
<accession>A0A238XSH4</accession>
<protein>
    <submittedName>
        <fullName evidence="3">Indolepyruvate ferredoxin oxidoreductase beta subunit</fullName>
    </submittedName>
</protein>
<dbReference type="GO" id="GO:0016903">
    <property type="term" value="F:oxidoreductase activity, acting on the aldehyde or oxo group of donors"/>
    <property type="evidence" value="ECO:0007669"/>
    <property type="project" value="InterPro"/>
</dbReference>
<dbReference type="EMBL" id="FZNX01000003">
    <property type="protein sequence ID" value="SNR61986.1"/>
    <property type="molecule type" value="Genomic_DNA"/>
</dbReference>
<keyword evidence="1" id="KW-0560">Oxidoreductase</keyword>
<dbReference type="PANTHER" id="PTHR43854:SF1">
    <property type="entry name" value="INDOLEPYRUVATE OXIDOREDUCTASE SUBUNIT IORB"/>
    <property type="match status" value="1"/>
</dbReference>
<keyword evidence="4" id="KW-1185">Reference proteome</keyword>
<dbReference type="InterPro" id="IPR052198">
    <property type="entry name" value="IorB_Oxidoreductase"/>
</dbReference>
<dbReference type="OrthoDB" id="9789125at2"/>
<evidence type="ECO:0000313" key="3">
    <source>
        <dbReference type="EMBL" id="SNR61986.1"/>
    </source>
</evidence>
<dbReference type="Pfam" id="PF01558">
    <property type="entry name" value="POR"/>
    <property type="match status" value="1"/>
</dbReference>
<reference evidence="4" key="1">
    <citation type="submission" date="2017-06" db="EMBL/GenBank/DDBJ databases">
        <authorList>
            <person name="Varghese N."/>
            <person name="Submissions S."/>
        </authorList>
    </citation>
    <scope>NUCLEOTIDE SEQUENCE [LARGE SCALE GENOMIC DNA]</scope>
    <source>
        <strain evidence="4">DSM 27993</strain>
    </source>
</reference>
<evidence type="ECO:0000256" key="1">
    <source>
        <dbReference type="ARBA" id="ARBA00023002"/>
    </source>
</evidence>